<keyword evidence="10" id="KW-0342">GTP-binding</keyword>
<evidence type="ECO:0000313" key="13">
    <source>
        <dbReference type="EMBL" id="TWT38982.1"/>
    </source>
</evidence>
<gene>
    <name evidence="13" type="ORF">Enr8_06770</name>
</gene>
<sequence>MRFKQLDNKMRVFETASDLCVLPEMYMVARLDGRSFTRLTKDVCQFKAPFDVRFRDFMTATAKSLMNCGFRVLYAYTESDEISLLLDRDERHFGRKLRKYVSTLAGEASAQFSLQLGQAASFDCRISQLPNIELVVDYFRWRCEDAARNALNAWCYWTLRQEGCSARQATRRLLGLSVRDKNELLLQRGINYNSLPSWQKRGVGLYWETFEKTSFNPILNQTVAARRRRIYIDYYLPRKEEYAELLRSLVLPQPTQGA</sequence>
<dbReference type="InterPro" id="IPR025845">
    <property type="entry name" value="Thg1_C_dom"/>
</dbReference>
<evidence type="ECO:0000256" key="10">
    <source>
        <dbReference type="ARBA" id="ARBA00023134"/>
    </source>
</evidence>
<dbReference type="PANTHER" id="PTHR12729">
    <property type="entry name" value="TRNA(HIS) GUANYLYLTRANSFERASE-RELATED"/>
    <property type="match status" value="1"/>
</dbReference>
<keyword evidence="8" id="KW-0547">Nucleotide-binding</keyword>
<organism evidence="13 14">
    <name type="scientific">Blastopirellula retiformator</name>
    <dbReference type="NCBI Taxonomy" id="2527970"/>
    <lineage>
        <taxon>Bacteria</taxon>
        <taxon>Pseudomonadati</taxon>
        <taxon>Planctomycetota</taxon>
        <taxon>Planctomycetia</taxon>
        <taxon>Pirellulales</taxon>
        <taxon>Pirellulaceae</taxon>
        <taxon>Blastopirellula</taxon>
    </lineage>
</organism>
<evidence type="ECO:0000256" key="4">
    <source>
        <dbReference type="ARBA" id="ARBA00022679"/>
    </source>
</evidence>
<feature type="domain" description="Thg1 C-terminal" evidence="12">
    <location>
        <begin position="135"/>
        <end position="215"/>
    </location>
</feature>
<evidence type="ECO:0000313" key="14">
    <source>
        <dbReference type="Proteomes" id="UP000318878"/>
    </source>
</evidence>
<dbReference type="GO" id="GO:0000287">
    <property type="term" value="F:magnesium ion binding"/>
    <property type="evidence" value="ECO:0007669"/>
    <property type="project" value="InterPro"/>
</dbReference>
<dbReference type="InterPro" id="IPR007537">
    <property type="entry name" value="tRNAHis_GuaTrfase_Thg1"/>
</dbReference>
<dbReference type="Proteomes" id="UP000318878">
    <property type="component" value="Unassembled WGS sequence"/>
</dbReference>
<keyword evidence="7" id="KW-0479">Metal-binding</keyword>
<evidence type="ECO:0000256" key="7">
    <source>
        <dbReference type="ARBA" id="ARBA00022723"/>
    </source>
</evidence>
<accession>A0A5C5VMN5</accession>
<dbReference type="Pfam" id="PF14413">
    <property type="entry name" value="Thg1C"/>
    <property type="match status" value="1"/>
</dbReference>
<evidence type="ECO:0000256" key="5">
    <source>
        <dbReference type="ARBA" id="ARBA00022694"/>
    </source>
</evidence>
<dbReference type="OrthoDB" id="4547336at2"/>
<dbReference type="PANTHER" id="PTHR12729:SF6">
    <property type="entry name" value="TRNA(HIS) GUANYLYLTRANSFERASE-RELATED"/>
    <property type="match status" value="1"/>
</dbReference>
<keyword evidence="14" id="KW-1185">Reference proteome</keyword>
<comment type="similarity">
    <text evidence="2">Belongs to the tRNA(His) guanylyltransferase family.</text>
</comment>
<evidence type="ECO:0000259" key="11">
    <source>
        <dbReference type="Pfam" id="PF04446"/>
    </source>
</evidence>
<evidence type="ECO:0000256" key="2">
    <source>
        <dbReference type="ARBA" id="ARBA00010113"/>
    </source>
</evidence>
<dbReference type="GO" id="GO:0005525">
    <property type="term" value="F:GTP binding"/>
    <property type="evidence" value="ECO:0007669"/>
    <property type="project" value="UniProtKB-KW"/>
</dbReference>
<reference evidence="13 14" key="1">
    <citation type="submission" date="2019-02" db="EMBL/GenBank/DDBJ databases">
        <title>Deep-cultivation of Planctomycetes and their phenomic and genomic characterization uncovers novel biology.</title>
        <authorList>
            <person name="Wiegand S."/>
            <person name="Jogler M."/>
            <person name="Boedeker C."/>
            <person name="Pinto D."/>
            <person name="Vollmers J."/>
            <person name="Rivas-Marin E."/>
            <person name="Kohn T."/>
            <person name="Peeters S.H."/>
            <person name="Heuer A."/>
            <person name="Rast P."/>
            <person name="Oberbeckmann S."/>
            <person name="Bunk B."/>
            <person name="Jeske O."/>
            <person name="Meyerdierks A."/>
            <person name="Storesund J.E."/>
            <person name="Kallscheuer N."/>
            <person name="Luecker S."/>
            <person name="Lage O.M."/>
            <person name="Pohl T."/>
            <person name="Merkel B.J."/>
            <person name="Hornburger P."/>
            <person name="Mueller R.-W."/>
            <person name="Bruemmer F."/>
            <person name="Labrenz M."/>
            <person name="Spormann A.M."/>
            <person name="Op Den Camp H."/>
            <person name="Overmann J."/>
            <person name="Amann R."/>
            <person name="Jetten M.S.M."/>
            <person name="Mascher T."/>
            <person name="Medema M.H."/>
            <person name="Devos D.P."/>
            <person name="Kaster A.-K."/>
            <person name="Ovreas L."/>
            <person name="Rohde M."/>
            <person name="Galperin M.Y."/>
            <person name="Jogler C."/>
        </authorList>
    </citation>
    <scope>NUCLEOTIDE SEQUENCE [LARGE SCALE GENOMIC DNA]</scope>
    <source>
        <strain evidence="13 14">Enr8</strain>
    </source>
</reference>
<dbReference type="RefSeq" id="WP_146429189.1">
    <property type="nucleotide sequence ID" value="NZ_SJPF01000001.1"/>
</dbReference>
<dbReference type="Gene3D" id="3.30.70.3000">
    <property type="match status" value="1"/>
</dbReference>
<keyword evidence="9" id="KW-0460">Magnesium</keyword>
<keyword evidence="4 13" id="KW-0808">Transferase</keyword>
<dbReference type="EC" id="2.7.7.79" evidence="3"/>
<proteinExistence type="inferred from homology"/>
<evidence type="ECO:0000256" key="6">
    <source>
        <dbReference type="ARBA" id="ARBA00022695"/>
    </source>
</evidence>
<evidence type="ECO:0000256" key="8">
    <source>
        <dbReference type="ARBA" id="ARBA00022741"/>
    </source>
</evidence>
<dbReference type="AlphaFoldDB" id="A0A5C5VMN5"/>
<comment type="caution">
    <text evidence="13">The sequence shown here is derived from an EMBL/GenBank/DDBJ whole genome shotgun (WGS) entry which is preliminary data.</text>
</comment>
<dbReference type="InterPro" id="IPR024956">
    <property type="entry name" value="tRNAHis_GuaTrfase_cat"/>
</dbReference>
<keyword evidence="5" id="KW-0819">tRNA processing</keyword>
<evidence type="ECO:0000256" key="1">
    <source>
        <dbReference type="ARBA" id="ARBA00001946"/>
    </source>
</evidence>
<name>A0A5C5VMN5_9BACT</name>
<dbReference type="GO" id="GO:0008193">
    <property type="term" value="F:tRNA guanylyltransferase activity"/>
    <property type="evidence" value="ECO:0007669"/>
    <property type="project" value="UniProtKB-EC"/>
</dbReference>
<evidence type="ECO:0000256" key="9">
    <source>
        <dbReference type="ARBA" id="ARBA00022842"/>
    </source>
</evidence>
<dbReference type="GO" id="GO:0006400">
    <property type="term" value="P:tRNA modification"/>
    <property type="evidence" value="ECO:0007669"/>
    <property type="project" value="InterPro"/>
</dbReference>
<protein>
    <recommendedName>
        <fullName evidence="3">tRNA(His) guanylyltransferase</fullName>
        <ecNumber evidence="3">2.7.7.79</ecNumber>
    </recommendedName>
</protein>
<dbReference type="Pfam" id="PF04446">
    <property type="entry name" value="Thg1"/>
    <property type="match status" value="1"/>
</dbReference>
<evidence type="ECO:0000256" key="3">
    <source>
        <dbReference type="ARBA" id="ARBA00012511"/>
    </source>
</evidence>
<dbReference type="InterPro" id="IPR038469">
    <property type="entry name" value="tRNAHis_GuaTrfase_Thg1_sf"/>
</dbReference>
<dbReference type="EMBL" id="SJPF01000001">
    <property type="protein sequence ID" value="TWT38982.1"/>
    <property type="molecule type" value="Genomic_DNA"/>
</dbReference>
<keyword evidence="6 13" id="KW-0548">Nucleotidyltransferase</keyword>
<evidence type="ECO:0000259" key="12">
    <source>
        <dbReference type="Pfam" id="PF14413"/>
    </source>
</evidence>
<feature type="domain" description="tRNAHis guanylyltransferase catalytic" evidence="11">
    <location>
        <begin position="8"/>
        <end position="130"/>
    </location>
</feature>
<comment type="cofactor">
    <cofactor evidence="1">
        <name>Mg(2+)</name>
        <dbReference type="ChEBI" id="CHEBI:18420"/>
    </cofactor>
</comment>